<organism evidence="1 2">
    <name type="scientific">Cupriavidus taiwanensis</name>
    <dbReference type="NCBI Taxonomy" id="164546"/>
    <lineage>
        <taxon>Bacteria</taxon>
        <taxon>Pseudomonadati</taxon>
        <taxon>Pseudomonadota</taxon>
        <taxon>Betaproteobacteria</taxon>
        <taxon>Burkholderiales</taxon>
        <taxon>Burkholderiaceae</taxon>
        <taxon>Cupriavidus</taxon>
    </lineage>
</organism>
<name>A0A375D844_9BURK</name>
<dbReference type="EMBL" id="LT984814">
    <property type="protein sequence ID" value="SPD66987.1"/>
    <property type="molecule type" value="Genomic_DNA"/>
</dbReference>
<gene>
    <name evidence="1" type="ORF">CBM2636_MP10623</name>
</gene>
<geneLocation type="plasmid" evidence="2">
    <name>cbm2636_mp</name>
</geneLocation>
<keyword evidence="1" id="KW-0614">Plasmid</keyword>
<sequence length="59" mass="6376">MPSRAWPVAGGAGVLKDARTNLCLAIPICEKLLVETRDTPFASLTQSFPYRCGVCKEPP</sequence>
<dbReference type="Proteomes" id="UP000254259">
    <property type="component" value="Plasmid CBM2636_mp"/>
</dbReference>
<accession>A0A375D844</accession>
<reference evidence="1 2" key="1">
    <citation type="submission" date="2018-01" db="EMBL/GenBank/DDBJ databases">
        <authorList>
            <person name="Clerissi C."/>
        </authorList>
    </citation>
    <scope>NUCLEOTIDE SEQUENCE [LARGE SCALE GENOMIC DNA]</scope>
    <source>
        <strain evidence="1">Cupriavidus taiwanensis SWF 66322</strain>
        <plasmid evidence="2">cbm2636_mp</plasmid>
    </source>
</reference>
<evidence type="ECO:0000313" key="1">
    <source>
        <dbReference type="EMBL" id="SPD66987.1"/>
    </source>
</evidence>
<evidence type="ECO:0000313" key="2">
    <source>
        <dbReference type="Proteomes" id="UP000254259"/>
    </source>
</evidence>
<dbReference type="AlphaFoldDB" id="A0A375D844"/>
<protein>
    <submittedName>
        <fullName evidence="1">Uncharacterized protein</fullName>
    </submittedName>
</protein>
<proteinExistence type="predicted"/>